<dbReference type="EMBL" id="SZYD01000001">
    <property type="protein sequence ID" value="KAD7479156.1"/>
    <property type="molecule type" value="Genomic_DNA"/>
</dbReference>
<accession>A0A5N6NDW6</accession>
<protein>
    <submittedName>
        <fullName evidence="1">Uncharacterized protein</fullName>
    </submittedName>
</protein>
<evidence type="ECO:0000313" key="4">
    <source>
        <dbReference type="Proteomes" id="UP000326396"/>
    </source>
</evidence>
<keyword evidence="4" id="KW-1185">Reference proteome</keyword>
<evidence type="ECO:0000313" key="3">
    <source>
        <dbReference type="EMBL" id="KAD7479156.1"/>
    </source>
</evidence>
<reference evidence="1 4" key="1">
    <citation type="submission" date="2019-05" db="EMBL/GenBank/DDBJ databases">
        <title>Mikania micrantha, genome provides insights into the molecular mechanism of rapid growth.</title>
        <authorList>
            <person name="Liu B."/>
        </authorList>
    </citation>
    <scope>NUCLEOTIDE SEQUENCE [LARGE SCALE GENOMIC DNA]</scope>
    <source>
        <strain evidence="1">NLD-2019</strain>
        <tissue evidence="1">Leaf</tissue>
    </source>
</reference>
<dbReference type="AlphaFoldDB" id="A0A5N6NDW6"/>
<dbReference type="EMBL" id="SZYD01000012">
    <property type="protein sequence ID" value="KAD4585168.1"/>
    <property type="molecule type" value="Genomic_DNA"/>
</dbReference>
<gene>
    <name evidence="3" type="ORF">E3N88_02292</name>
    <name evidence="2" type="ORF">E3N88_16625</name>
    <name evidence="1" type="ORF">E3N88_22769</name>
</gene>
<evidence type="ECO:0000313" key="2">
    <source>
        <dbReference type="EMBL" id="KAD5508922.1"/>
    </source>
</evidence>
<proteinExistence type="predicted"/>
<name>A0A5N6NDW6_9ASTR</name>
<comment type="caution">
    <text evidence="1">The sequence shown here is derived from an EMBL/GenBank/DDBJ whole genome shotgun (WGS) entry which is preliminary data.</text>
</comment>
<sequence length="143" mass="16475">MSSSSSTPGNDKKSRLTSEILKQYNKDVLYMDVLKQSFESLDESIKKRDKLSKKLLQLPPTAIRDLVILFMIDEDATDVQQLHLIADIIQKLRCSMKLKMAHEHQTLILHCLEQKKTQCPSVLLMAYLLYQHLFVPLSSLKCL</sequence>
<organism evidence="1 4">
    <name type="scientific">Mikania micrantha</name>
    <name type="common">bitter vine</name>
    <dbReference type="NCBI Taxonomy" id="192012"/>
    <lineage>
        <taxon>Eukaryota</taxon>
        <taxon>Viridiplantae</taxon>
        <taxon>Streptophyta</taxon>
        <taxon>Embryophyta</taxon>
        <taxon>Tracheophyta</taxon>
        <taxon>Spermatophyta</taxon>
        <taxon>Magnoliopsida</taxon>
        <taxon>eudicotyledons</taxon>
        <taxon>Gunneridae</taxon>
        <taxon>Pentapetalae</taxon>
        <taxon>asterids</taxon>
        <taxon>campanulids</taxon>
        <taxon>Asterales</taxon>
        <taxon>Asteraceae</taxon>
        <taxon>Asteroideae</taxon>
        <taxon>Heliantheae alliance</taxon>
        <taxon>Eupatorieae</taxon>
        <taxon>Mikania</taxon>
    </lineage>
</organism>
<dbReference type="Proteomes" id="UP000326396">
    <property type="component" value="Linkage Group LG1"/>
</dbReference>
<dbReference type="EMBL" id="SZYD01000008">
    <property type="protein sequence ID" value="KAD5508922.1"/>
    <property type="molecule type" value="Genomic_DNA"/>
</dbReference>
<dbReference type="Proteomes" id="UP000326396">
    <property type="component" value="Linkage Group LG16"/>
</dbReference>
<dbReference type="Proteomes" id="UP000326396">
    <property type="component" value="Linkage Group LG2"/>
</dbReference>
<dbReference type="OrthoDB" id="1824781at2759"/>
<evidence type="ECO:0000313" key="1">
    <source>
        <dbReference type="EMBL" id="KAD4585168.1"/>
    </source>
</evidence>